<reference evidence="3 4" key="1">
    <citation type="journal article" date="2022" name="Int. J. Syst. Evol. Microbiol.">
        <title>Flavobacterium ammonificans sp. nov. and Flavobacterium ammoniigenes sp. nov., ammonifying bacteria isolated from surface river water.</title>
        <authorList>
            <person name="Watanabe K."/>
            <person name="Kitamura T."/>
            <person name="Ogata Y."/>
            <person name="Shindo C."/>
            <person name="Suda W."/>
        </authorList>
    </citation>
    <scope>NUCLEOTIDE SEQUENCE [LARGE SCALE GENOMIC DNA]</scope>
    <source>
        <strain evidence="3 4">GENT11</strain>
    </source>
</reference>
<dbReference type="Gene3D" id="3.40.630.30">
    <property type="match status" value="1"/>
</dbReference>
<dbReference type="PANTHER" id="PTHR13947">
    <property type="entry name" value="GNAT FAMILY N-ACETYLTRANSFERASE"/>
    <property type="match status" value="1"/>
</dbReference>
<evidence type="ECO:0000259" key="2">
    <source>
        <dbReference type="PROSITE" id="PS51186"/>
    </source>
</evidence>
<gene>
    <name evidence="3" type="primary">yitI</name>
    <name evidence="3" type="ORF">GENT11_01300</name>
</gene>
<dbReference type="EMBL" id="AP025183">
    <property type="protein sequence ID" value="BDB51818.1"/>
    <property type="molecule type" value="Genomic_DNA"/>
</dbReference>
<keyword evidence="1" id="KW-0808">Transferase</keyword>
<evidence type="ECO:0000256" key="1">
    <source>
        <dbReference type="ARBA" id="ARBA00022679"/>
    </source>
</evidence>
<dbReference type="PANTHER" id="PTHR13947:SF37">
    <property type="entry name" value="LD18367P"/>
    <property type="match status" value="1"/>
</dbReference>
<dbReference type="PROSITE" id="PS51186">
    <property type="entry name" value="GNAT"/>
    <property type="match status" value="1"/>
</dbReference>
<feature type="domain" description="N-acetyltransferase" evidence="2">
    <location>
        <begin position="3"/>
        <end position="147"/>
    </location>
</feature>
<name>A0ABM7UZ47_9FLAO</name>
<protein>
    <submittedName>
        <fullName evidence="3">N-acetyltransferase</fullName>
    </submittedName>
</protein>
<dbReference type="Pfam" id="PF00583">
    <property type="entry name" value="Acetyltransf_1"/>
    <property type="match status" value="1"/>
</dbReference>
<proteinExistence type="predicted"/>
<evidence type="ECO:0000313" key="3">
    <source>
        <dbReference type="EMBL" id="BDB51818.1"/>
    </source>
</evidence>
<dbReference type="CDD" id="cd04301">
    <property type="entry name" value="NAT_SF"/>
    <property type="match status" value="1"/>
</dbReference>
<organism evidence="3 4">
    <name type="scientific">Flavobacterium ammonificans</name>
    <dbReference type="NCBI Taxonomy" id="1751056"/>
    <lineage>
        <taxon>Bacteria</taxon>
        <taxon>Pseudomonadati</taxon>
        <taxon>Bacteroidota</taxon>
        <taxon>Flavobacteriia</taxon>
        <taxon>Flavobacteriales</taxon>
        <taxon>Flavobacteriaceae</taxon>
        <taxon>Flavobacterium</taxon>
    </lineage>
</organism>
<dbReference type="InterPro" id="IPR000182">
    <property type="entry name" value="GNAT_dom"/>
</dbReference>
<dbReference type="Proteomes" id="UP001319865">
    <property type="component" value="Chromosome"/>
</dbReference>
<dbReference type="RefSeq" id="WP_229330276.1">
    <property type="nucleotide sequence ID" value="NZ_AP025183.1"/>
</dbReference>
<sequence>MNYSIQKIAPFDTYPVRHLVLRFGKPIETCHFNGDDLLTTHHFGYYLNGTLVGVISLFEIGNDHFSKQKSYQIRGMAVLSSHQKQGIGEALVQKAEDFCLSQNATLIWFNARTSAVGFYEKMGYVTIGSEFEITDVGPHFLMYKAVTKK</sequence>
<evidence type="ECO:0000313" key="4">
    <source>
        <dbReference type="Proteomes" id="UP001319865"/>
    </source>
</evidence>
<dbReference type="InterPro" id="IPR016181">
    <property type="entry name" value="Acyl_CoA_acyltransferase"/>
</dbReference>
<dbReference type="InterPro" id="IPR050769">
    <property type="entry name" value="NAT_camello-type"/>
</dbReference>
<reference evidence="3 4" key="2">
    <citation type="journal article" date="2022" name="Microorganisms">
        <title>Complete Genome Sequences of Two Flavobacterium ammonificans Strains and a Flavobacterium ammoniigenes Strain of Ammonifying Bacterioplankton Isolated from Surface River Water.</title>
        <authorList>
            <person name="Suda W."/>
            <person name="Ogata Y."/>
            <person name="Shindo C."/>
            <person name="Watanabe K."/>
        </authorList>
    </citation>
    <scope>NUCLEOTIDE SEQUENCE [LARGE SCALE GENOMIC DNA]</scope>
    <source>
        <strain evidence="3 4">GENT11</strain>
    </source>
</reference>
<keyword evidence="4" id="KW-1185">Reference proteome</keyword>
<accession>A0ABM7UZ47</accession>
<dbReference type="SUPFAM" id="SSF55729">
    <property type="entry name" value="Acyl-CoA N-acyltransferases (Nat)"/>
    <property type="match status" value="1"/>
</dbReference>